<protein>
    <submittedName>
        <fullName evidence="2">Uncharacterized protein</fullName>
    </submittedName>
</protein>
<evidence type="ECO:0000313" key="1">
    <source>
        <dbReference type="EMBL" id="QPS85023.1"/>
    </source>
</evidence>
<keyword evidence="1" id="KW-0614">Plasmid</keyword>
<dbReference type="EMBL" id="FNPE01000008">
    <property type="protein sequence ID" value="SDY82704.1"/>
    <property type="molecule type" value="Genomic_DNA"/>
</dbReference>
<dbReference type="KEGG" id="dla:I6G47_33300"/>
<keyword evidence="4" id="KW-1185">Reference proteome</keyword>
<dbReference type="EMBL" id="CP065749">
    <property type="protein sequence ID" value="QPS85023.1"/>
    <property type="molecule type" value="Genomic_DNA"/>
</dbReference>
<geneLocation type="plasmid" evidence="1 4">
    <name>unnamed</name>
</geneLocation>
<accession>A0A1H3N1S2</accession>
<reference evidence="1 4" key="2">
    <citation type="submission" date="2020-12" db="EMBL/GenBank/DDBJ databases">
        <title>FDA dAtabase for Regulatory Grade micrObial Sequences (FDA-ARGOS): Supporting development and validation of Infectious Disease Dx tests.</title>
        <authorList>
            <person name="Sproer C."/>
            <person name="Gronow S."/>
            <person name="Severitt S."/>
            <person name="Schroder I."/>
            <person name="Tallon L."/>
            <person name="Sadzewicz L."/>
            <person name="Zhao X."/>
            <person name="Boylan J."/>
            <person name="Ott S."/>
            <person name="Bowen H."/>
            <person name="Vavikolanu K."/>
            <person name="Mehta A."/>
            <person name="Aluvathingal J."/>
            <person name="Nadendla S."/>
            <person name="Lowell S."/>
            <person name="Myers T."/>
            <person name="Yan Y."/>
            <person name="Sichtig H."/>
        </authorList>
    </citation>
    <scope>NUCLEOTIDE SEQUENCE [LARGE SCALE GENOMIC DNA]</scope>
    <source>
        <strain evidence="1 4">FDAARGOS_890</strain>
        <plasmid evidence="1 4">unnamed</plasmid>
    </source>
</reference>
<dbReference type="AlphaFoldDB" id="A0A1H3N1S2"/>
<gene>
    <name evidence="1" type="ORF">I6G47_33300</name>
    <name evidence="2" type="ORF">SAMN05421547_108131</name>
</gene>
<organism evidence="2 3">
    <name type="scientific">Delftia lacustris</name>
    <dbReference type="NCBI Taxonomy" id="558537"/>
    <lineage>
        <taxon>Bacteria</taxon>
        <taxon>Pseudomonadati</taxon>
        <taxon>Pseudomonadota</taxon>
        <taxon>Betaproteobacteria</taxon>
        <taxon>Burkholderiales</taxon>
        <taxon>Comamonadaceae</taxon>
        <taxon>Delftia</taxon>
    </lineage>
</organism>
<evidence type="ECO:0000313" key="4">
    <source>
        <dbReference type="Proteomes" id="UP000595064"/>
    </source>
</evidence>
<sequence length="94" mass="10251">MSSDMTEDVFADTQYGKLALEKLAPVPGNFRLFEAGWLGKRPEDWRVMCVKGAEFRVAKAGPRKGTLSIMVKGTERSVCLTREEIAAAGADNTA</sequence>
<dbReference type="Proteomes" id="UP000183417">
    <property type="component" value="Unassembled WGS sequence"/>
</dbReference>
<reference evidence="2 3" key="1">
    <citation type="submission" date="2016-10" db="EMBL/GenBank/DDBJ databases">
        <authorList>
            <person name="de Groot N.N."/>
        </authorList>
    </citation>
    <scope>NUCLEOTIDE SEQUENCE [LARGE SCALE GENOMIC DNA]</scope>
    <source>
        <strain evidence="2 3">LMG 24775</strain>
    </source>
</reference>
<evidence type="ECO:0000313" key="2">
    <source>
        <dbReference type="EMBL" id="SDY82704.1"/>
    </source>
</evidence>
<evidence type="ECO:0000313" key="3">
    <source>
        <dbReference type="Proteomes" id="UP000183417"/>
    </source>
</evidence>
<proteinExistence type="predicted"/>
<name>A0A1H3N1S2_9BURK</name>
<dbReference type="Proteomes" id="UP000595064">
    <property type="component" value="Plasmid unnamed"/>
</dbReference>